<keyword evidence="2" id="KW-0282">Flagellum</keyword>
<dbReference type="AlphaFoldDB" id="A0A3S0PPZ0"/>
<dbReference type="OrthoDB" id="6455663at2"/>
<evidence type="ECO:0000259" key="1">
    <source>
        <dbReference type="Pfam" id="PF01052"/>
    </source>
</evidence>
<dbReference type="EMBL" id="RXZH01000002">
    <property type="protein sequence ID" value="RTZ16938.1"/>
    <property type="molecule type" value="Genomic_DNA"/>
</dbReference>
<accession>A0A3S0PPZ0</accession>
<dbReference type="InterPro" id="IPR001543">
    <property type="entry name" value="FliN-like_C"/>
</dbReference>
<name>A0A3S0PPZ0_9VIBR</name>
<dbReference type="Gene3D" id="2.30.330.10">
    <property type="entry name" value="SpoA-like"/>
    <property type="match status" value="1"/>
</dbReference>
<dbReference type="Pfam" id="PF01052">
    <property type="entry name" value="FliMN_C"/>
    <property type="match status" value="1"/>
</dbReference>
<evidence type="ECO:0000313" key="3">
    <source>
        <dbReference type="Proteomes" id="UP000268973"/>
    </source>
</evidence>
<dbReference type="SUPFAM" id="SSF101801">
    <property type="entry name" value="Surface presentation of antigens (SPOA)"/>
    <property type="match status" value="1"/>
</dbReference>
<gene>
    <name evidence="2" type="ORF">EJ063_07650</name>
</gene>
<dbReference type="InterPro" id="IPR036429">
    <property type="entry name" value="SpoA-like_sf"/>
</dbReference>
<proteinExistence type="predicted"/>
<keyword evidence="2" id="KW-0969">Cilium</keyword>
<sequence>MDIDIDIVIANCKLSLNELNNLQSGEIKNIENFSQSSVQLKSGNQLVAEGTLLNLDGEFVVAIDGVNEIEQ</sequence>
<reference evidence="2 3" key="1">
    <citation type="submission" date="2018-12" db="EMBL/GenBank/DDBJ databases">
        <title>Vibrio sp. isolated from China Sea.</title>
        <authorList>
            <person name="Li Y."/>
        </authorList>
    </citation>
    <scope>NUCLEOTIDE SEQUENCE [LARGE SCALE GENOMIC DNA]</scope>
    <source>
        <strain evidence="2 3">BEI207</strain>
    </source>
</reference>
<organism evidence="2 3">
    <name type="scientific">Vibrio aquaticus</name>
    <dbReference type="NCBI Taxonomy" id="2496559"/>
    <lineage>
        <taxon>Bacteria</taxon>
        <taxon>Pseudomonadati</taxon>
        <taxon>Pseudomonadota</taxon>
        <taxon>Gammaproteobacteria</taxon>
        <taxon>Vibrionales</taxon>
        <taxon>Vibrionaceae</taxon>
        <taxon>Vibrio</taxon>
    </lineage>
</organism>
<comment type="caution">
    <text evidence="2">The sequence shown here is derived from an EMBL/GenBank/DDBJ whole genome shotgun (WGS) entry which is preliminary data.</text>
</comment>
<feature type="domain" description="Flagellar motor switch protein FliN-like C-terminal" evidence="1">
    <location>
        <begin position="2"/>
        <end position="66"/>
    </location>
</feature>
<keyword evidence="2" id="KW-0966">Cell projection</keyword>
<dbReference type="Proteomes" id="UP000268973">
    <property type="component" value="Unassembled WGS sequence"/>
</dbReference>
<keyword evidence="3" id="KW-1185">Reference proteome</keyword>
<evidence type="ECO:0000313" key="2">
    <source>
        <dbReference type="EMBL" id="RTZ16938.1"/>
    </source>
</evidence>
<protein>
    <submittedName>
        <fullName evidence="2">FliM/FliN family flagellar motor switch protein</fullName>
    </submittedName>
</protein>